<comment type="caution">
    <text evidence="2">The sequence shown here is derived from an EMBL/GenBank/DDBJ whole genome shotgun (WGS) entry which is preliminary data.</text>
</comment>
<dbReference type="Proteomes" id="UP000602510">
    <property type="component" value="Unassembled WGS sequence"/>
</dbReference>
<proteinExistence type="predicted"/>
<name>A0A833WNX7_PHYIN</name>
<evidence type="ECO:0000313" key="3">
    <source>
        <dbReference type="Proteomes" id="UP000602510"/>
    </source>
</evidence>
<sequence>MHPAPHTGSIVDRGADANPSGSQPAHGPFATGHGRAGGNGSSGPLSWELPQPEGKTLVVNKKHIKVRGVQIGQNDSHHRATTLISGTPADQVCHMYRYDPLHAFSARLSLLYDRQLEVLRLVLFAQQGDQQDISLAMLDRQYETKTVELKTVRADGGGKFSSRDFHNLFKKKGRRRQLTSAYSSFGIGVAEERR</sequence>
<keyword evidence="3" id="KW-1185">Reference proteome</keyword>
<dbReference type="EMBL" id="WSZM01000067">
    <property type="protein sequence ID" value="KAF4044525.1"/>
    <property type="molecule type" value="Genomic_DNA"/>
</dbReference>
<evidence type="ECO:0000313" key="2">
    <source>
        <dbReference type="EMBL" id="KAF4044525.1"/>
    </source>
</evidence>
<organism evidence="2 3">
    <name type="scientific">Phytophthora infestans</name>
    <name type="common">Potato late blight agent</name>
    <name type="synonym">Botrytis infestans</name>
    <dbReference type="NCBI Taxonomy" id="4787"/>
    <lineage>
        <taxon>Eukaryota</taxon>
        <taxon>Sar</taxon>
        <taxon>Stramenopiles</taxon>
        <taxon>Oomycota</taxon>
        <taxon>Peronosporomycetes</taxon>
        <taxon>Peronosporales</taxon>
        <taxon>Peronosporaceae</taxon>
        <taxon>Phytophthora</taxon>
    </lineage>
</organism>
<evidence type="ECO:0000256" key="1">
    <source>
        <dbReference type="SAM" id="MobiDB-lite"/>
    </source>
</evidence>
<protein>
    <submittedName>
        <fullName evidence="2">Uncharacterized protein</fullName>
    </submittedName>
</protein>
<dbReference type="AlphaFoldDB" id="A0A833WNX7"/>
<reference evidence="2" key="1">
    <citation type="submission" date="2020-04" db="EMBL/GenBank/DDBJ databases">
        <title>Hybrid Assembly of Korean Phytophthora infestans isolates.</title>
        <authorList>
            <person name="Prokchorchik M."/>
            <person name="Lee Y."/>
            <person name="Seo J."/>
            <person name="Cho J.-H."/>
            <person name="Park Y.-E."/>
            <person name="Jang D.-C."/>
            <person name="Im J.-S."/>
            <person name="Choi J.-G."/>
            <person name="Park H.-J."/>
            <person name="Lee G.-B."/>
            <person name="Lee Y.-G."/>
            <person name="Hong S.-Y."/>
            <person name="Cho K."/>
            <person name="Sohn K.H."/>
        </authorList>
    </citation>
    <scope>NUCLEOTIDE SEQUENCE</scope>
    <source>
        <strain evidence="2">KR_1_A1</strain>
    </source>
</reference>
<gene>
    <name evidence="2" type="ORF">GN244_ATG03069</name>
</gene>
<accession>A0A833WNX7</accession>
<feature type="region of interest" description="Disordered" evidence="1">
    <location>
        <begin position="1"/>
        <end position="51"/>
    </location>
</feature>